<evidence type="ECO:0000313" key="6">
    <source>
        <dbReference type="Proteomes" id="UP000509367"/>
    </source>
</evidence>
<dbReference type="PRINTS" id="PR00081">
    <property type="entry name" value="GDHRDH"/>
</dbReference>
<evidence type="ECO:0000313" key="5">
    <source>
        <dbReference type="EMBL" id="QKV19598.1"/>
    </source>
</evidence>
<protein>
    <submittedName>
        <fullName evidence="5">SDR family NAD(P)-dependent oxidoreductase</fullName>
    </submittedName>
</protein>
<dbReference type="InterPro" id="IPR002347">
    <property type="entry name" value="SDR_fam"/>
</dbReference>
<dbReference type="PRINTS" id="PR00080">
    <property type="entry name" value="SDRFAMILY"/>
</dbReference>
<dbReference type="GO" id="GO:0016491">
    <property type="term" value="F:oxidoreductase activity"/>
    <property type="evidence" value="ECO:0007669"/>
    <property type="project" value="UniProtKB-KW"/>
</dbReference>
<comment type="similarity">
    <text evidence="1 3">Belongs to the short-chain dehydrogenases/reductases (SDR) family.</text>
</comment>
<accession>A0A6N1VFP1</accession>
<evidence type="ECO:0000256" key="1">
    <source>
        <dbReference type="ARBA" id="ARBA00006484"/>
    </source>
</evidence>
<dbReference type="EMBL" id="CP054836">
    <property type="protein sequence ID" value="QKV19598.1"/>
    <property type="molecule type" value="Genomic_DNA"/>
</dbReference>
<dbReference type="Gene3D" id="3.40.50.720">
    <property type="entry name" value="NAD(P)-binding Rossmann-like Domain"/>
    <property type="match status" value="1"/>
</dbReference>
<evidence type="ECO:0000256" key="2">
    <source>
        <dbReference type="ARBA" id="ARBA00023002"/>
    </source>
</evidence>
<dbReference type="InterPro" id="IPR036291">
    <property type="entry name" value="NAD(P)-bd_dom_sf"/>
</dbReference>
<dbReference type="CDD" id="cd05233">
    <property type="entry name" value="SDR_c"/>
    <property type="match status" value="1"/>
</dbReference>
<sequence length="258" mass="27352">MRTAVITGGAGGLGQALARRLLGQGWHVAIVDLPGNELDAAAGLGAEVSTWSCDLTDERAVAGTCAGILAARPTIDLVVYNAGITQIGLFADMPSDVHRKVFAVNYFGAVHVAAALLQAVRRSRGAHLAISSVAGFAPLHRRSAYSASKHALEGFFRTLASEERPHGVRVHIAAPSFVATNIGNPERRPGGIARPGSATDGVDYMDADTAAEVILDGVRRGRETIPVGRVARMAWWINRLAPGLYVRLMERNISDSRD</sequence>
<dbReference type="Pfam" id="PF00106">
    <property type="entry name" value="adh_short"/>
    <property type="match status" value="1"/>
</dbReference>
<proteinExistence type="inferred from homology"/>
<dbReference type="SMART" id="SM00822">
    <property type="entry name" value="PKS_KR"/>
    <property type="match status" value="1"/>
</dbReference>
<organism evidence="5 6">
    <name type="scientific">Oricola thermophila</name>
    <dbReference type="NCBI Taxonomy" id="2742145"/>
    <lineage>
        <taxon>Bacteria</taxon>
        <taxon>Pseudomonadati</taxon>
        <taxon>Pseudomonadota</taxon>
        <taxon>Alphaproteobacteria</taxon>
        <taxon>Hyphomicrobiales</taxon>
        <taxon>Ahrensiaceae</taxon>
        <taxon>Oricola</taxon>
    </lineage>
</organism>
<gene>
    <name evidence="5" type="ORF">HTY61_14635</name>
</gene>
<dbReference type="PANTHER" id="PTHR44196:SF1">
    <property type="entry name" value="DEHYDROGENASE_REDUCTASE SDR FAMILY MEMBER 7B"/>
    <property type="match status" value="1"/>
</dbReference>
<evidence type="ECO:0000256" key="3">
    <source>
        <dbReference type="RuleBase" id="RU000363"/>
    </source>
</evidence>
<dbReference type="InterPro" id="IPR020904">
    <property type="entry name" value="Sc_DH/Rdtase_CS"/>
</dbReference>
<dbReference type="SUPFAM" id="SSF51735">
    <property type="entry name" value="NAD(P)-binding Rossmann-fold domains"/>
    <property type="match status" value="1"/>
</dbReference>
<dbReference type="RefSeq" id="WP_175277490.1">
    <property type="nucleotide sequence ID" value="NZ_CP054836.1"/>
</dbReference>
<dbReference type="AlphaFoldDB" id="A0A6N1VFP1"/>
<dbReference type="PANTHER" id="PTHR44196">
    <property type="entry name" value="DEHYDROGENASE/REDUCTASE SDR FAMILY MEMBER 7B"/>
    <property type="match status" value="1"/>
</dbReference>
<dbReference type="PROSITE" id="PS00061">
    <property type="entry name" value="ADH_SHORT"/>
    <property type="match status" value="1"/>
</dbReference>
<dbReference type="GO" id="GO:0016020">
    <property type="term" value="C:membrane"/>
    <property type="evidence" value="ECO:0007669"/>
    <property type="project" value="TreeGrafter"/>
</dbReference>
<keyword evidence="2" id="KW-0560">Oxidoreductase</keyword>
<dbReference type="KEGG" id="orm:HTY61_14635"/>
<keyword evidence="6" id="KW-1185">Reference proteome</keyword>
<dbReference type="InterPro" id="IPR057326">
    <property type="entry name" value="KR_dom"/>
</dbReference>
<reference evidence="5 6" key="1">
    <citation type="submission" date="2020-06" db="EMBL/GenBank/DDBJ databases">
        <title>Oricola thermophila sp. nov. isolated from a tidal sediments.</title>
        <authorList>
            <person name="Kwon K.K."/>
            <person name="Yang S.-H."/>
            <person name="Park M.-J."/>
        </authorList>
    </citation>
    <scope>NUCLEOTIDE SEQUENCE [LARGE SCALE GENOMIC DNA]</scope>
    <source>
        <strain evidence="5 6">MEBiC13590</strain>
    </source>
</reference>
<evidence type="ECO:0000259" key="4">
    <source>
        <dbReference type="SMART" id="SM00822"/>
    </source>
</evidence>
<feature type="domain" description="Ketoreductase" evidence="4">
    <location>
        <begin position="2"/>
        <end position="195"/>
    </location>
</feature>
<dbReference type="Proteomes" id="UP000509367">
    <property type="component" value="Chromosome"/>
</dbReference>
<name>A0A6N1VFP1_9HYPH</name>